<proteinExistence type="predicted"/>
<gene>
    <name evidence="1" type="ORF">HYH03_015773</name>
</gene>
<evidence type="ECO:0000313" key="1">
    <source>
        <dbReference type="EMBL" id="KAG2485500.1"/>
    </source>
</evidence>
<comment type="caution">
    <text evidence="1">The sequence shown here is derived from an EMBL/GenBank/DDBJ whole genome shotgun (WGS) entry which is preliminary data.</text>
</comment>
<dbReference type="AlphaFoldDB" id="A0A836BQU5"/>
<dbReference type="Proteomes" id="UP000612055">
    <property type="component" value="Unassembled WGS sequence"/>
</dbReference>
<keyword evidence="2" id="KW-1185">Reference proteome</keyword>
<accession>A0A836BQU5</accession>
<dbReference type="OrthoDB" id="533248at2759"/>
<protein>
    <submittedName>
        <fullName evidence="1">Uncharacterized protein</fullName>
    </submittedName>
</protein>
<dbReference type="EMBL" id="JAEHOE010000128">
    <property type="protein sequence ID" value="KAG2485500.1"/>
    <property type="molecule type" value="Genomic_DNA"/>
</dbReference>
<name>A0A836BQU5_9CHLO</name>
<reference evidence="1" key="1">
    <citation type="journal article" date="2020" name="bioRxiv">
        <title>Comparative genomics of Chlamydomonas.</title>
        <authorList>
            <person name="Craig R.J."/>
            <person name="Hasan A.R."/>
            <person name="Ness R.W."/>
            <person name="Keightley P.D."/>
        </authorList>
    </citation>
    <scope>NUCLEOTIDE SEQUENCE</scope>
    <source>
        <strain evidence="1">CCAP 11/70</strain>
    </source>
</reference>
<organism evidence="1 2">
    <name type="scientific">Edaphochlamys debaryana</name>
    <dbReference type="NCBI Taxonomy" id="47281"/>
    <lineage>
        <taxon>Eukaryota</taxon>
        <taxon>Viridiplantae</taxon>
        <taxon>Chlorophyta</taxon>
        <taxon>core chlorophytes</taxon>
        <taxon>Chlorophyceae</taxon>
        <taxon>CS clade</taxon>
        <taxon>Chlamydomonadales</taxon>
        <taxon>Chlamydomonadales incertae sedis</taxon>
        <taxon>Edaphochlamys</taxon>
    </lineage>
</organism>
<evidence type="ECO:0000313" key="2">
    <source>
        <dbReference type="Proteomes" id="UP000612055"/>
    </source>
</evidence>
<sequence length="449" mass="46842">MSSFTHVLKAQKLDLSVLFCAEPLLSADAAPMCDLSANHHQELLSEYLTSGSLRVGEELPHWFVNGNLRGAIKCWLASRPAAKALAEAGGPSSPTCTAAVEALAGLLAGRCRLGAAVAGRGAGAHHSGASLVDALLGSMPAWAPGKAGEISGWEPSGVAATEEDVSSLALFGCLVYSARLDVGEFLAQLCGADPFSWAVAQISQGSIAEPDPWLLERYFMSRHSVGEALPMWYAKWGVREEVGSWLAGPQAADLVRSLLEARGVTQHHAHTAAPAGSGHPHGSRGACLLAALGALEARAAALLGQPEGAVRAARGVKVPDLEDPAGASYVADLLVEAQRTSGGGAALIAVALWLGPGGAEGEEDGSLATRARRARERLDWLGFLAAQRHEHAGHRTALAVTRVLLMVPPLLCEAQGQGQGHDREAKKLPASLMHYLETSGVRIVWADEL</sequence>